<proteinExistence type="predicted"/>
<protein>
    <submittedName>
        <fullName evidence="2">Uncharacterized protein</fullName>
    </submittedName>
</protein>
<keyword evidence="1" id="KW-0812">Transmembrane</keyword>
<dbReference type="Proteomes" id="UP000186919">
    <property type="component" value="Unassembled WGS sequence"/>
</dbReference>
<dbReference type="AlphaFoldDB" id="A0A179VA92"/>
<reference evidence="2 3" key="1">
    <citation type="submission" date="2016-01" db="EMBL/GenBank/DDBJ databases">
        <title>Mycobacterium immunogenum strain CD11_6 genome sequencing and assembly.</title>
        <authorList>
            <person name="Kaur G."/>
            <person name="Nair G.R."/>
            <person name="Mayilraj S."/>
        </authorList>
    </citation>
    <scope>NUCLEOTIDE SEQUENCE [LARGE SCALE GENOMIC DNA]</scope>
    <source>
        <strain evidence="2 3">CD11-6</strain>
    </source>
</reference>
<keyword evidence="1" id="KW-1133">Transmembrane helix</keyword>
<comment type="caution">
    <text evidence="2">The sequence shown here is derived from an EMBL/GenBank/DDBJ whole genome shotgun (WGS) entry which is preliminary data.</text>
</comment>
<keyword evidence="1" id="KW-0472">Membrane</keyword>
<evidence type="ECO:0000256" key="1">
    <source>
        <dbReference type="SAM" id="Phobius"/>
    </source>
</evidence>
<name>A0A179VA92_9MYCO</name>
<feature type="transmembrane region" description="Helical" evidence="1">
    <location>
        <begin position="77"/>
        <end position="98"/>
    </location>
</feature>
<organism evidence="2 3">
    <name type="scientific">Mycobacteroides immunogenum</name>
    <dbReference type="NCBI Taxonomy" id="83262"/>
    <lineage>
        <taxon>Bacteria</taxon>
        <taxon>Bacillati</taxon>
        <taxon>Actinomycetota</taxon>
        <taxon>Actinomycetes</taxon>
        <taxon>Mycobacteriales</taxon>
        <taxon>Mycobacteriaceae</taxon>
        <taxon>Mycobacteroides</taxon>
    </lineage>
</organism>
<accession>A0A179VA92</accession>
<evidence type="ECO:0000313" key="2">
    <source>
        <dbReference type="EMBL" id="OAT67933.1"/>
    </source>
</evidence>
<sequence>MHAAKDACYLVFQRNFPAPDGATALFGVISAVGLVRNKDWAVLWGLVAAGGILFLGLIDISYNVWNGMYSSFSAAMLAENMINIVCMTLGPFLIYFLWSNRRKLEAA</sequence>
<evidence type="ECO:0000313" key="3">
    <source>
        <dbReference type="Proteomes" id="UP000186919"/>
    </source>
</evidence>
<dbReference type="EMBL" id="LQYE01000027">
    <property type="protein sequence ID" value="OAT67933.1"/>
    <property type="molecule type" value="Genomic_DNA"/>
</dbReference>
<gene>
    <name evidence="2" type="ORF">AWB85_08620</name>
</gene>
<feature type="transmembrane region" description="Helical" evidence="1">
    <location>
        <begin position="42"/>
        <end position="65"/>
    </location>
</feature>